<evidence type="ECO:0000313" key="3">
    <source>
        <dbReference type="Proteomes" id="UP000828251"/>
    </source>
</evidence>
<evidence type="ECO:0000259" key="1">
    <source>
        <dbReference type="Pfam" id="PF13966"/>
    </source>
</evidence>
<dbReference type="EMBL" id="JAIQCV010000007">
    <property type="protein sequence ID" value="KAH1082531.1"/>
    <property type="molecule type" value="Genomic_DNA"/>
</dbReference>
<proteinExistence type="predicted"/>
<reference evidence="2 3" key="1">
    <citation type="journal article" date="2021" name="Plant Biotechnol. J.">
        <title>Multi-omics assisted identification of the key and species-specific regulatory components of drought-tolerant mechanisms in Gossypium stocksii.</title>
        <authorList>
            <person name="Yu D."/>
            <person name="Ke L."/>
            <person name="Zhang D."/>
            <person name="Wu Y."/>
            <person name="Sun Y."/>
            <person name="Mei J."/>
            <person name="Sun J."/>
            <person name="Sun Y."/>
        </authorList>
    </citation>
    <scope>NUCLEOTIDE SEQUENCE [LARGE SCALE GENOMIC DNA]</scope>
    <source>
        <strain evidence="3">cv. E1</strain>
        <tissue evidence="2">Leaf</tissue>
    </source>
</reference>
<evidence type="ECO:0000313" key="2">
    <source>
        <dbReference type="EMBL" id="KAH1082531.1"/>
    </source>
</evidence>
<protein>
    <recommendedName>
        <fullName evidence="1">Reverse transcriptase zinc-binding domain-containing protein</fullName>
    </recommendedName>
</protein>
<comment type="caution">
    <text evidence="2">The sequence shown here is derived from an EMBL/GenBank/DDBJ whole genome shotgun (WGS) entry which is preliminary data.</text>
</comment>
<dbReference type="AlphaFoldDB" id="A0A9D3VGX4"/>
<dbReference type="OrthoDB" id="1752219at2759"/>
<organism evidence="2 3">
    <name type="scientific">Gossypium stocksii</name>
    <dbReference type="NCBI Taxonomy" id="47602"/>
    <lineage>
        <taxon>Eukaryota</taxon>
        <taxon>Viridiplantae</taxon>
        <taxon>Streptophyta</taxon>
        <taxon>Embryophyta</taxon>
        <taxon>Tracheophyta</taxon>
        <taxon>Spermatophyta</taxon>
        <taxon>Magnoliopsida</taxon>
        <taxon>eudicotyledons</taxon>
        <taxon>Gunneridae</taxon>
        <taxon>Pentapetalae</taxon>
        <taxon>rosids</taxon>
        <taxon>malvids</taxon>
        <taxon>Malvales</taxon>
        <taxon>Malvaceae</taxon>
        <taxon>Malvoideae</taxon>
        <taxon>Gossypium</taxon>
    </lineage>
</organism>
<feature type="domain" description="Reverse transcriptase zinc-binding" evidence="1">
    <location>
        <begin position="11"/>
        <end position="79"/>
    </location>
</feature>
<keyword evidence="3" id="KW-1185">Reference proteome</keyword>
<accession>A0A9D3VGX4</accession>
<dbReference type="Pfam" id="PF13966">
    <property type="entry name" value="zf-RVT"/>
    <property type="match status" value="1"/>
</dbReference>
<gene>
    <name evidence="2" type="ORF">J1N35_022292</name>
</gene>
<sequence>MLNEDSWDLREDKWKIAWKYPRPQRVCIFIWTTLKQRLITNTERVRKEIGTDPSCPICGHDSEDVLHVLIDCSEAKDIWLNVIWVQLAVEQVADVTEAVLTIA</sequence>
<dbReference type="InterPro" id="IPR026960">
    <property type="entry name" value="RVT-Znf"/>
</dbReference>
<dbReference type="Proteomes" id="UP000828251">
    <property type="component" value="Unassembled WGS sequence"/>
</dbReference>
<name>A0A9D3VGX4_9ROSI</name>